<reference evidence="2" key="1">
    <citation type="submission" date="2022-07" db="EMBL/GenBank/DDBJ databases">
        <title>Genome Sequence of Physisporinus lineatus.</title>
        <authorList>
            <person name="Buettner E."/>
        </authorList>
    </citation>
    <scope>NUCLEOTIDE SEQUENCE</scope>
    <source>
        <strain evidence="2">VT162</strain>
    </source>
</reference>
<keyword evidence="3" id="KW-1185">Reference proteome</keyword>
<evidence type="ECO:0000313" key="2">
    <source>
        <dbReference type="EMBL" id="KAJ3492139.1"/>
    </source>
</evidence>
<proteinExistence type="predicted"/>
<evidence type="ECO:0000256" key="1">
    <source>
        <dbReference type="SAM" id="MobiDB-lite"/>
    </source>
</evidence>
<sequence length="549" mass="62652">MDDPSGMLFLVLRGAEEVTGRLQQTPDDHPVAGPSRSEPSNKRRNRPSKGSSGAASSSKIQKVSTGHRARIGRRASLNIRNVTSHGPAQCGPHYEGISCTFDDSNVEIDLGPSKNNELFPPAGLSCGFKRAAIRKPALLAHLSPRVQRVIWEYNLRCCKSCFEQQFVTLDRFTSRDLWTLDIKLGMMIPAVSRGPGLYYYVKEAMKLVGDVELVRNNEEKLRALEAECIQRTKESQIKTEEMEQWHDLQLVGRTQEISQIRQKRRTDIIEKLAAYDLASEVDLMDAVQRETLMNQPWMKQAKPLTDRVWENIREQVLNYINNFRESRLSRERHSHFIDRVDILKRVILNYVTRGPSPECIPGVPDFAMHPRIRAILEQPEDVVVTGSSFTDLESYLPFVSLDWFHAVRNRLLKIIHGSGHTNALRLELLELATTWFFCPSCNKSLSFPRVLHHYCAQRQGGPFPEPTDAEGSLWNAIWWSTSQTPWNCRSELTYDRRYPPIAAHLVSLCDKDPVSTTAQTMDDLDPRFVCIRLSREFETVQSSPLNSSH</sequence>
<comment type="caution">
    <text evidence="2">The sequence shown here is derived from an EMBL/GenBank/DDBJ whole genome shotgun (WGS) entry which is preliminary data.</text>
</comment>
<accession>A0AAD5VIF1</accession>
<organism evidence="2 3">
    <name type="scientific">Meripilus lineatus</name>
    <dbReference type="NCBI Taxonomy" id="2056292"/>
    <lineage>
        <taxon>Eukaryota</taxon>
        <taxon>Fungi</taxon>
        <taxon>Dikarya</taxon>
        <taxon>Basidiomycota</taxon>
        <taxon>Agaricomycotina</taxon>
        <taxon>Agaricomycetes</taxon>
        <taxon>Polyporales</taxon>
        <taxon>Meripilaceae</taxon>
        <taxon>Meripilus</taxon>
    </lineage>
</organism>
<dbReference type="EMBL" id="JANAWD010000003">
    <property type="protein sequence ID" value="KAJ3492139.1"/>
    <property type="molecule type" value="Genomic_DNA"/>
</dbReference>
<name>A0AAD5VIF1_9APHY</name>
<dbReference type="AlphaFoldDB" id="A0AAD5VIF1"/>
<dbReference type="Proteomes" id="UP001212997">
    <property type="component" value="Unassembled WGS sequence"/>
</dbReference>
<gene>
    <name evidence="2" type="ORF">NLI96_g231</name>
</gene>
<feature type="compositionally biased region" description="Low complexity" evidence="1">
    <location>
        <begin position="48"/>
        <end position="59"/>
    </location>
</feature>
<feature type="region of interest" description="Disordered" evidence="1">
    <location>
        <begin position="18"/>
        <end position="73"/>
    </location>
</feature>
<protein>
    <submittedName>
        <fullName evidence="2">Uncharacterized protein</fullName>
    </submittedName>
</protein>
<evidence type="ECO:0000313" key="3">
    <source>
        <dbReference type="Proteomes" id="UP001212997"/>
    </source>
</evidence>